<feature type="transmembrane region" description="Helical" evidence="1">
    <location>
        <begin position="73"/>
        <end position="97"/>
    </location>
</feature>
<evidence type="ECO:0000256" key="2">
    <source>
        <dbReference type="SAM" id="SignalP"/>
    </source>
</evidence>
<keyword evidence="8" id="KW-1185">Reference proteome</keyword>
<evidence type="ECO:0000256" key="1">
    <source>
        <dbReference type="SAM" id="Phobius"/>
    </source>
</evidence>
<reference evidence="5 10" key="4">
    <citation type="submission" date="2019-08" db="EMBL/GenBank/DDBJ databases">
        <title>In-depth cultivation of the pig gut microbiome towards novel bacterial diversity and tailored functional studies.</title>
        <authorList>
            <person name="Wylensek D."/>
            <person name="Hitch T.C.A."/>
            <person name="Clavel T."/>
        </authorList>
    </citation>
    <scope>NUCLEOTIDE SEQUENCE [LARGE SCALE GENOMIC DNA]</scope>
    <source>
        <strain evidence="5 10">WCA3-601-WT-6J</strain>
    </source>
</reference>
<proteinExistence type="predicted"/>
<accession>A0A0W7TRL8</accession>
<evidence type="ECO:0000313" key="12">
    <source>
        <dbReference type="Proteomes" id="UP000472755"/>
    </source>
</evidence>
<dbReference type="GeneID" id="42857825"/>
<evidence type="ECO:0000313" key="5">
    <source>
        <dbReference type="EMBL" id="MST93493.1"/>
    </source>
</evidence>
<feature type="transmembrane region" description="Helical" evidence="1">
    <location>
        <begin position="254"/>
        <end position="275"/>
    </location>
</feature>
<dbReference type="RefSeq" id="WP_009321929.1">
    <property type="nucleotide sequence ID" value="NZ_CAOJUJ010000038.1"/>
</dbReference>
<keyword evidence="1" id="KW-0472">Membrane</keyword>
<feature type="chain" id="PRO_5009046167" evidence="2">
    <location>
        <begin position="22"/>
        <end position="278"/>
    </location>
</feature>
<dbReference type="EMBL" id="VUNJ01000029">
    <property type="protein sequence ID" value="MST93493.1"/>
    <property type="molecule type" value="Genomic_DNA"/>
</dbReference>
<evidence type="ECO:0000313" key="10">
    <source>
        <dbReference type="Proteomes" id="UP000431913"/>
    </source>
</evidence>
<dbReference type="EMBL" id="WMZR01000006">
    <property type="protein sequence ID" value="MTS51061.1"/>
    <property type="molecule type" value="Genomic_DNA"/>
</dbReference>
<dbReference type="Proteomes" id="UP000449193">
    <property type="component" value="Unassembled WGS sequence"/>
</dbReference>
<sequence>MKKAFCTGTLAVSLLLGAARAADLFLNTDTATGFLLSGSVWTRYWLMAPVVILAWLAGLYVPRKQPCGLRPGAGVWMSGVNFVFVPLAFCSELYGFLTVLNVLFGTPEQAGRHQTAERILLGQLADVTRAALFVVFGVWCLLVFFENRAREKRGGWMLYLGVAGSAAFYLHTVVRFVEQPASLYRILPAVEIFSALAALLFVTALLRALYLPGGVGTAPALSRCGLLAFFFCTCLALPQAVWQGMNGVDTPVSFPLAITLGCTGLLGAACARNIARRG</sequence>
<dbReference type="Proteomes" id="UP000472755">
    <property type="component" value="Unassembled WGS sequence"/>
</dbReference>
<evidence type="ECO:0000313" key="9">
    <source>
        <dbReference type="Proteomes" id="UP000053433"/>
    </source>
</evidence>
<keyword evidence="2" id="KW-0732">Signal</keyword>
<keyword evidence="1" id="KW-1133">Transmembrane helix</keyword>
<dbReference type="Proteomes" id="UP000431913">
    <property type="component" value="Unassembled WGS sequence"/>
</dbReference>
<comment type="caution">
    <text evidence="3">The sequence shown here is derived from an EMBL/GenBank/DDBJ whole genome shotgun (WGS) entry which is preliminary data.</text>
</comment>
<evidence type="ECO:0000313" key="7">
    <source>
        <dbReference type="EMBL" id="MTS51061.1"/>
    </source>
</evidence>
<reference evidence="3" key="1">
    <citation type="submission" date="2015-02" db="EMBL/GenBank/DDBJ databases">
        <title>A novel member of the family Ruminococcaceae isolated from human feces.</title>
        <authorList>
            <person name="Shkoporov A.N."/>
            <person name="Chaplin A.V."/>
            <person name="Motuzova O.V."/>
            <person name="Kafarskaia L.I."/>
            <person name="Khokhlova E.V."/>
            <person name="Efimov B.A."/>
        </authorList>
    </citation>
    <scope>NUCLEOTIDE SEQUENCE [LARGE SCALE GENOMIC DNA]</scope>
    <source>
        <strain evidence="3">585-1</strain>
    </source>
</reference>
<dbReference type="Proteomes" id="UP000053433">
    <property type="component" value="Unassembled WGS sequence"/>
</dbReference>
<feature type="signal peptide" evidence="2">
    <location>
        <begin position="1"/>
        <end position="21"/>
    </location>
</feature>
<evidence type="ECO:0000313" key="8">
    <source>
        <dbReference type="Proteomes" id="UP000032483"/>
    </source>
</evidence>
<reference evidence="11 12" key="3">
    <citation type="journal article" date="2019" name="Nat. Med.">
        <title>A library of human gut bacterial isolates paired with longitudinal multiomics data enables mechanistic microbiome research.</title>
        <authorList>
            <person name="Poyet M."/>
            <person name="Groussin M."/>
            <person name="Gibbons S.M."/>
            <person name="Avila-Pacheco J."/>
            <person name="Jiang X."/>
            <person name="Kearney S.M."/>
            <person name="Perrotta A.R."/>
            <person name="Berdy B."/>
            <person name="Zhao S."/>
            <person name="Lieberman T.D."/>
            <person name="Swanson P.K."/>
            <person name="Smith M."/>
            <person name="Roesemann S."/>
            <person name="Alexander J.E."/>
            <person name="Rich S.A."/>
            <person name="Livny J."/>
            <person name="Vlamakis H."/>
            <person name="Clish C."/>
            <person name="Bullock K."/>
            <person name="Deik A."/>
            <person name="Scott J."/>
            <person name="Pierce K.A."/>
            <person name="Xavier R.J."/>
            <person name="Alm E.J."/>
        </authorList>
    </citation>
    <scope>NUCLEOTIDE SEQUENCE [LARGE SCALE GENOMIC DNA]</scope>
    <source>
        <strain evidence="6 12">BIOML-A4</strain>
        <strain evidence="7 11">BIOML-A7</strain>
    </source>
</reference>
<dbReference type="Proteomes" id="UP000032483">
    <property type="component" value="Unassembled WGS sequence"/>
</dbReference>
<keyword evidence="1" id="KW-0812">Transmembrane</keyword>
<reference evidence="4 9" key="2">
    <citation type="submission" date="2015-10" db="EMBL/GenBank/DDBJ databases">
        <title>A novel member of the family Ruminococcaceae isolated from human faeces.</title>
        <authorList>
            <person name="Shkoporov A.N."/>
            <person name="Chaplin A.V."/>
            <person name="Motuzova O.V."/>
            <person name="Kafarskaia L.I."/>
            <person name="Efimov B.A."/>
        </authorList>
    </citation>
    <scope>NUCLEOTIDE SEQUENCE [LARGE SCALE GENOMIC DNA]</scope>
    <source>
        <strain evidence="4 9">668</strain>
    </source>
</reference>
<gene>
    <name evidence="4" type="ORF">ASJ35_08185</name>
    <name evidence="5" type="ORF">FYJ76_16395</name>
    <name evidence="7" type="ORF">GMD52_05865</name>
    <name evidence="6" type="ORF">GMD59_04585</name>
    <name evidence="3" type="ORF">TQ39_14750</name>
</gene>
<name>A0A0D8IWH3_9FIRM</name>
<evidence type="ECO:0000313" key="6">
    <source>
        <dbReference type="EMBL" id="MTS26564.1"/>
    </source>
</evidence>
<evidence type="ECO:0000313" key="3">
    <source>
        <dbReference type="EMBL" id="KJF39037.1"/>
    </source>
</evidence>
<dbReference type="EMBL" id="LMUA01000009">
    <property type="protein sequence ID" value="KUE76435.1"/>
    <property type="molecule type" value="Genomic_DNA"/>
</dbReference>
<feature type="transmembrane region" description="Helical" evidence="1">
    <location>
        <begin position="157"/>
        <end position="177"/>
    </location>
</feature>
<dbReference type="EMBL" id="WMZU01000004">
    <property type="protein sequence ID" value="MTS26564.1"/>
    <property type="molecule type" value="Genomic_DNA"/>
</dbReference>
<evidence type="ECO:0000313" key="4">
    <source>
        <dbReference type="EMBL" id="KUE76435.1"/>
    </source>
</evidence>
<feature type="transmembrane region" description="Helical" evidence="1">
    <location>
        <begin position="127"/>
        <end position="145"/>
    </location>
</feature>
<organism evidence="3 8">
    <name type="scientific">Ruthenibacterium lactatiformans</name>
    <dbReference type="NCBI Taxonomy" id="1550024"/>
    <lineage>
        <taxon>Bacteria</taxon>
        <taxon>Bacillati</taxon>
        <taxon>Bacillota</taxon>
        <taxon>Clostridia</taxon>
        <taxon>Eubacteriales</taxon>
        <taxon>Oscillospiraceae</taxon>
        <taxon>Ruthenibacterium</taxon>
    </lineage>
</organism>
<feature type="transmembrane region" description="Helical" evidence="1">
    <location>
        <begin position="220"/>
        <end position="242"/>
    </location>
</feature>
<feature type="transmembrane region" description="Helical" evidence="1">
    <location>
        <begin position="45"/>
        <end position="61"/>
    </location>
</feature>
<evidence type="ECO:0000313" key="11">
    <source>
        <dbReference type="Proteomes" id="UP000449193"/>
    </source>
</evidence>
<protein>
    <submittedName>
        <fullName evidence="3">Uncharacterized protein</fullName>
    </submittedName>
</protein>
<dbReference type="EMBL" id="JXXK01000025">
    <property type="protein sequence ID" value="KJF39037.1"/>
    <property type="molecule type" value="Genomic_DNA"/>
</dbReference>
<dbReference type="AlphaFoldDB" id="A0A0D8IWH3"/>
<feature type="transmembrane region" description="Helical" evidence="1">
    <location>
        <begin position="183"/>
        <end position="208"/>
    </location>
</feature>
<accession>A0A0D8IWH3</accession>